<evidence type="ECO:0000313" key="4">
    <source>
        <dbReference type="Proteomes" id="UP000054350"/>
    </source>
</evidence>
<dbReference type="EMBL" id="GG745350">
    <property type="protein sequence ID" value="KNE66639.1"/>
    <property type="molecule type" value="Genomic_DNA"/>
</dbReference>
<dbReference type="VEuPathDB" id="FungiDB:AMAG_11756"/>
<accession>A0A0L0SWC4</accession>
<sequence length="401" mass="43499">MTTPRLPAFGPAQTPGAPTTRPLTLAGSVFAMRRRAPTATTTLLGARAAAQPYARPPVLPVRLPFDLGLGSRRSTLTGAPANRRLSMPAPAVSLLGNRRITLGAPPVPDRVRVLAAFDDIDDGIEQPRLHQTEPLLAQVVEFGRNIVRATQLARRHALRLQSAQIEADARDRARIKACEQKRQDIAKWFRAEQEKHEQHKQQVAAQQAKITTQRDATELAVHRKHLADDANKALEAQIAQVKQQLAEKAQERAKHIAAADRDIALYAKLTGLTIAVAKPRPGTPPSTGPDASAPAHPMVFTFAIPGLRNKAVVSLLFGDAAVQATGESDGPGAYRCESAAVAQALVKARIRIVQCVPLVPLDDALLELAVQRNVFQFLKRVRREMAEYAARQLAAGGRRVL</sequence>
<gene>
    <name evidence="3" type="ORF">AMAG_11756</name>
</gene>
<name>A0A0L0SWC4_ALLM3</name>
<evidence type="ECO:0000256" key="2">
    <source>
        <dbReference type="SAM" id="MobiDB-lite"/>
    </source>
</evidence>
<dbReference type="AlphaFoldDB" id="A0A0L0SWC4"/>
<evidence type="ECO:0000256" key="1">
    <source>
        <dbReference type="SAM" id="Coils"/>
    </source>
</evidence>
<proteinExistence type="predicted"/>
<reference evidence="4" key="2">
    <citation type="submission" date="2009-11" db="EMBL/GenBank/DDBJ databases">
        <title>The Genome Sequence of Allomyces macrogynus strain ATCC 38327.</title>
        <authorList>
            <consortium name="The Broad Institute Genome Sequencing Platform"/>
            <person name="Russ C."/>
            <person name="Cuomo C."/>
            <person name="Shea T."/>
            <person name="Young S.K."/>
            <person name="Zeng Q."/>
            <person name="Koehrsen M."/>
            <person name="Haas B."/>
            <person name="Borodovsky M."/>
            <person name="Guigo R."/>
            <person name="Alvarado L."/>
            <person name="Berlin A."/>
            <person name="Borenstein D."/>
            <person name="Chen Z."/>
            <person name="Engels R."/>
            <person name="Freedman E."/>
            <person name="Gellesch M."/>
            <person name="Goldberg J."/>
            <person name="Griggs A."/>
            <person name="Gujja S."/>
            <person name="Heiman D."/>
            <person name="Hepburn T."/>
            <person name="Howarth C."/>
            <person name="Jen D."/>
            <person name="Larson L."/>
            <person name="Lewis B."/>
            <person name="Mehta T."/>
            <person name="Park D."/>
            <person name="Pearson M."/>
            <person name="Roberts A."/>
            <person name="Saif S."/>
            <person name="Shenoy N."/>
            <person name="Sisk P."/>
            <person name="Stolte C."/>
            <person name="Sykes S."/>
            <person name="Walk T."/>
            <person name="White J."/>
            <person name="Yandava C."/>
            <person name="Burger G."/>
            <person name="Gray M.W."/>
            <person name="Holland P.W.H."/>
            <person name="King N."/>
            <person name="Lang F.B.F."/>
            <person name="Roger A.J."/>
            <person name="Ruiz-Trillo I."/>
            <person name="Lander E."/>
            <person name="Nusbaum C."/>
        </authorList>
    </citation>
    <scope>NUCLEOTIDE SEQUENCE [LARGE SCALE GENOMIC DNA]</scope>
    <source>
        <strain evidence="4">ATCC 38327</strain>
    </source>
</reference>
<organism evidence="3 4">
    <name type="scientific">Allomyces macrogynus (strain ATCC 38327)</name>
    <name type="common">Allomyces javanicus var. macrogynus</name>
    <dbReference type="NCBI Taxonomy" id="578462"/>
    <lineage>
        <taxon>Eukaryota</taxon>
        <taxon>Fungi</taxon>
        <taxon>Fungi incertae sedis</taxon>
        <taxon>Blastocladiomycota</taxon>
        <taxon>Blastocladiomycetes</taxon>
        <taxon>Blastocladiales</taxon>
        <taxon>Blastocladiaceae</taxon>
        <taxon>Allomyces</taxon>
    </lineage>
</organism>
<keyword evidence="4" id="KW-1185">Reference proteome</keyword>
<dbReference type="OrthoDB" id="5568566at2759"/>
<dbReference type="Proteomes" id="UP000054350">
    <property type="component" value="Unassembled WGS sequence"/>
</dbReference>
<feature type="region of interest" description="Disordered" evidence="2">
    <location>
        <begin position="1"/>
        <end position="22"/>
    </location>
</feature>
<keyword evidence="1" id="KW-0175">Coiled coil</keyword>
<protein>
    <submittedName>
        <fullName evidence="3">Uncharacterized protein</fullName>
    </submittedName>
</protein>
<feature type="coiled-coil region" evidence="1">
    <location>
        <begin position="189"/>
        <end position="251"/>
    </location>
</feature>
<evidence type="ECO:0000313" key="3">
    <source>
        <dbReference type="EMBL" id="KNE66639.1"/>
    </source>
</evidence>
<reference evidence="3 4" key="1">
    <citation type="submission" date="2009-11" db="EMBL/GenBank/DDBJ databases">
        <title>Annotation of Allomyces macrogynus ATCC 38327.</title>
        <authorList>
            <consortium name="The Broad Institute Genome Sequencing Platform"/>
            <person name="Russ C."/>
            <person name="Cuomo C."/>
            <person name="Burger G."/>
            <person name="Gray M.W."/>
            <person name="Holland P.W.H."/>
            <person name="King N."/>
            <person name="Lang F.B.F."/>
            <person name="Roger A.J."/>
            <person name="Ruiz-Trillo I."/>
            <person name="Young S.K."/>
            <person name="Zeng Q."/>
            <person name="Gargeya S."/>
            <person name="Fitzgerald M."/>
            <person name="Haas B."/>
            <person name="Abouelleil A."/>
            <person name="Alvarado L."/>
            <person name="Arachchi H.M."/>
            <person name="Berlin A."/>
            <person name="Chapman S.B."/>
            <person name="Gearin G."/>
            <person name="Goldberg J."/>
            <person name="Griggs A."/>
            <person name="Gujja S."/>
            <person name="Hansen M."/>
            <person name="Heiman D."/>
            <person name="Howarth C."/>
            <person name="Larimer J."/>
            <person name="Lui A."/>
            <person name="MacDonald P.J.P."/>
            <person name="McCowen C."/>
            <person name="Montmayeur A."/>
            <person name="Murphy C."/>
            <person name="Neiman D."/>
            <person name="Pearson M."/>
            <person name="Priest M."/>
            <person name="Roberts A."/>
            <person name="Saif S."/>
            <person name="Shea T."/>
            <person name="Sisk P."/>
            <person name="Stolte C."/>
            <person name="Sykes S."/>
            <person name="Wortman J."/>
            <person name="Nusbaum C."/>
            <person name="Birren B."/>
        </authorList>
    </citation>
    <scope>NUCLEOTIDE SEQUENCE [LARGE SCALE GENOMIC DNA]</scope>
    <source>
        <strain evidence="3 4">ATCC 38327</strain>
    </source>
</reference>